<keyword evidence="6" id="KW-0813">Transport</keyword>
<comment type="catalytic activity">
    <reaction evidence="8">
        <text>fluoride(in) = fluoride(out)</text>
        <dbReference type="Rhea" id="RHEA:76159"/>
        <dbReference type="ChEBI" id="CHEBI:17051"/>
    </reaction>
    <physiologicalReaction direction="left-to-right" evidence="8">
        <dbReference type="Rhea" id="RHEA:76160"/>
    </physiologicalReaction>
</comment>
<keyword evidence="4 10" id="KW-1133">Transmembrane helix</keyword>
<evidence type="ECO:0000256" key="3">
    <source>
        <dbReference type="ARBA" id="ARBA00022692"/>
    </source>
</evidence>
<reference evidence="11 12" key="1">
    <citation type="journal article" date="2016" name="Front. Microbiol.">
        <title>Comparative Genomics Analysis of Streptomyces Species Reveals Their Adaptation to the Marine Environment and Their Diversity at the Genomic Level.</title>
        <authorList>
            <person name="Tian X."/>
            <person name="Zhang Z."/>
            <person name="Yang T."/>
            <person name="Chen M."/>
            <person name="Li J."/>
            <person name="Chen F."/>
            <person name="Yang J."/>
            <person name="Li W."/>
            <person name="Zhang B."/>
            <person name="Zhang Z."/>
            <person name="Wu J."/>
            <person name="Zhang C."/>
            <person name="Long L."/>
            <person name="Xiao J."/>
        </authorList>
    </citation>
    <scope>NUCLEOTIDE SEQUENCE [LARGE SCALE GENOMIC DNA]</scope>
    <source>
        <strain evidence="11 12">SCSIO 10429</strain>
    </source>
</reference>
<sequence length="117" mass="12095">MPLLLVCLGGIAGAVVRRLIERAVVGGRDEAPARWAAFAVNFGGCFLLGLLVGETITRDLMDGTMLVAGAITGFSAVSQEASRLLRQGRHGRAGLRVLVSWFTGSAAATAGVLLITS</sequence>
<evidence type="ECO:0000256" key="8">
    <source>
        <dbReference type="ARBA" id="ARBA00035585"/>
    </source>
</evidence>
<dbReference type="GO" id="GO:0005886">
    <property type="term" value="C:plasma membrane"/>
    <property type="evidence" value="ECO:0007669"/>
    <property type="project" value="UniProtKB-SubCell"/>
</dbReference>
<evidence type="ECO:0000256" key="6">
    <source>
        <dbReference type="ARBA" id="ARBA00023303"/>
    </source>
</evidence>
<keyword evidence="2" id="KW-1003">Cell membrane</keyword>
<evidence type="ECO:0000256" key="10">
    <source>
        <dbReference type="RuleBase" id="RU004340"/>
    </source>
</evidence>
<keyword evidence="5 10" id="KW-0472">Membrane</keyword>
<dbReference type="GO" id="GO:0034220">
    <property type="term" value="P:monoatomic ion transmembrane transport"/>
    <property type="evidence" value="ECO:0007669"/>
    <property type="project" value="UniProtKB-KW"/>
</dbReference>
<gene>
    <name evidence="11" type="ORF">AN218_28150</name>
</gene>
<organism evidence="11 12">
    <name type="scientific">Streptomyces nanshensis</name>
    <dbReference type="NCBI Taxonomy" id="518642"/>
    <lineage>
        <taxon>Bacteria</taxon>
        <taxon>Bacillati</taxon>
        <taxon>Actinomycetota</taxon>
        <taxon>Actinomycetes</taxon>
        <taxon>Kitasatosporales</taxon>
        <taxon>Streptomycetaceae</taxon>
        <taxon>Streptomyces</taxon>
    </lineage>
</organism>
<evidence type="ECO:0000256" key="1">
    <source>
        <dbReference type="ARBA" id="ARBA00004651"/>
    </source>
</evidence>
<dbReference type="Proteomes" id="UP000176005">
    <property type="component" value="Unassembled WGS sequence"/>
</dbReference>
<comment type="caution">
    <text evidence="11">The sequence shown here is derived from an EMBL/GenBank/DDBJ whole genome shotgun (WGS) entry which is preliminary data.</text>
</comment>
<evidence type="ECO:0000313" key="11">
    <source>
        <dbReference type="EMBL" id="OEV07962.1"/>
    </source>
</evidence>
<evidence type="ECO:0000256" key="7">
    <source>
        <dbReference type="ARBA" id="ARBA00035120"/>
    </source>
</evidence>
<dbReference type="InterPro" id="IPR003691">
    <property type="entry name" value="FluC"/>
</dbReference>
<keyword evidence="6" id="KW-0407">Ion channel</keyword>
<evidence type="ECO:0000256" key="9">
    <source>
        <dbReference type="ARBA" id="ARBA00049940"/>
    </source>
</evidence>
<keyword evidence="12" id="KW-1185">Reference proteome</keyword>
<comment type="function">
    <text evidence="9">Fluoride-specific ion channel. Important for reducing fluoride concentration in the cell, thus reducing its toxicity.</text>
</comment>
<evidence type="ECO:0000256" key="4">
    <source>
        <dbReference type="ARBA" id="ARBA00022989"/>
    </source>
</evidence>
<evidence type="ECO:0000313" key="12">
    <source>
        <dbReference type="Proteomes" id="UP000176005"/>
    </source>
</evidence>
<proteinExistence type="inferred from homology"/>
<feature type="transmembrane region" description="Helical" evidence="10">
    <location>
        <begin position="34"/>
        <end position="52"/>
    </location>
</feature>
<keyword evidence="3 10" id="KW-0812">Transmembrane</keyword>
<name>A0A1E7KVL3_9ACTN</name>
<keyword evidence="6" id="KW-0406">Ion transport</keyword>
<evidence type="ECO:0000256" key="5">
    <source>
        <dbReference type="ARBA" id="ARBA00023136"/>
    </source>
</evidence>
<comment type="caution">
    <text evidence="10">Lacks conserved residue(s) required for the propagation of feature annotation.</text>
</comment>
<comment type="subcellular location">
    <subcellularLocation>
        <location evidence="1">Cell membrane</location>
        <topology evidence="1">Multi-pass membrane protein</topology>
    </subcellularLocation>
</comment>
<dbReference type="AlphaFoldDB" id="A0A1E7KVL3"/>
<protein>
    <recommendedName>
        <fullName evidence="10">Fluoride-specific ion channel</fullName>
    </recommendedName>
</protein>
<dbReference type="RefSeq" id="WP_070019938.1">
    <property type="nucleotide sequence ID" value="NZ_LJGW01000451.1"/>
</dbReference>
<comment type="similarity">
    <text evidence="7 10">Belongs to the fluoride channel Fluc/FEX (TC 1.A.43) family.</text>
</comment>
<dbReference type="EMBL" id="LJGW01000451">
    <property type="protein sequence ID" value="OEV07962.1"/>
    <property type="molecule type" value="Genomic_DNA"/>
</dbReference>
<dbReference type="Pfam" id="PF02537">
    <property type="entry name" value="CRCB"/>
    <property type="match status" value="1"/>
</dbReference>
<accession>A0A1E7KVL3</accession>
<feature type="transmembrane region" description="Helical" evidence="10">
    <location>
        <begin position="93"/>
        <end position="115"/>
    </location>
</feature>
<evidence type="ECO:0000256" key="2">
    <source>
        <dbReference type="ARBA" id="ARBA00022475"/>
    </source>
</evidence>